<protein>
    <submittedName>
        <fullName evidence="4">Membrane protein YeiB</fullName>
    </submittedName>
</protein>
<keyword evidence="1" id="KW-0812">Transmembrane</keyword>
<feature type="transmembrane region" description="Helical" evidence="1">
    <location>
        <begin position="92"/>
        <end position="111"/>
    </location>
</feature>
<accession>A0ABR9JM95</accession>
<feature type="transmembrane region" description="Helical" evidence="1">
    <location>
        <begin position="183"/>
        <end position="205"/>
    </location>
</feature>
<organism evidence="4 5">
    <name type="scientific">Actinomadura algeriensis</name>
    <dbReference type="NCBI Taxonomy" id="1679523"/>
    <lineage>
        <taxon>Bacteria</taxon>
        <taxon>Bacillati</taxon>
        <taxon>Actinomycetota</taxon>
        <taxon>Actinomycetes</taxon>
        <taxon>Streptosporangiales</taxon>
        <taxon>Thermomonosporaceae</taxon>
        <taxon>Actinomadura</taxon>
    </lineage>
</organism>
<dbReference type="InterPro" id="IPR007349">
    <property type="entry name" value="DUF418"/>
</dbReference>
<feature type="transmembrane region" description="Helical" evidence="1">
    <location>
        <begin position="217"/>
        <end position="237"/>
    </location>
</feature>
<dbReference type="Pfam" id="PF04235">
    <property type="entry name" value="DUF418"/>
    <property type="match status" value="1"/>
</dbReference>
<proteinExistence type="predicted"/>
<keyword evidence="1" id="KW-0472">Membrane</keyword>
<sequence length="336" mass="36189">MTSTKEAEAVAAPVRPDRRITELDALRGFALCGIIFINIPQTLEMFDYAGQLPDVLRVFFLGRFYPIFYLLFGLGFGIFLRSARRRVARPRVLLLRRFAALGVVGGLLHLIQPGEVLLPFAVTGVLVLIPCSYLKGRALTATGGVLTVLGVLAGVGGLGLLPGLFVLGFALAELDVHTGLARLTRPLLATGLGAAVTGTLAWVLIAMELPDLTQIRLGLMFSLSMATGYLTLFLLALRTPAGPALSWALSPMGRTALTNYVTAALVFVPLGGALGLRNSTDWTTAALLGLGILLAQAVFSNLWLRAFRYGPLEWAWRCVTYRRWLPIRGRGELGTA</sequence>
<dbReference type="PANTHER" id="PTHR30590">
    <property type="entry name" value="INNER MEMBRANE PROTEIN"/>
    <property type="match status" value="1"/>
</dbReference>
<evidence type="ECO:0000256" key="1">
    <source>
        <dbReference type="SAM" id="Phobius"/>
    </source>
</evidence>
<evidence type="ECO:0000313" key="4">
    <source>
        <dbReference type="EMBL" id="MBE1531684.1"/>
    </source>
</evidence>
<dbReference type="InterPro" id="IPR052529">
    <property type="entry name" value="Bact_Transport_Assoc"/>
</dbReference>
<dbReference type="Proteomes" id="UP000627838">
    <property type="component" value="Unassembled WGS sequence"/>
</dbReference>
<dbReference type="EMBL" id="JADBDZ010000001">
    <property type="protein sequence ID" value="MBE1531684.1"/>
    <property type="molecule type" value="Genomic_DNA"/>
</dbReference>
<dbReference type="PANTHER" id="PTHR30590:SF3">
    <property type="entry name" value="HYPOTHETICAL MEMBRANE SPANNING PROTEIN"/>
    <property type="match status" value="1"/>
</dbReference>
<feature type="transmembrane region" description="Helical" evidence="1">
    <location>
        <begin position="117"/>
        <end position="134"/>
    </location>
</feature>
<evidence type="ECO:0000259" key="3">
    <source>
        <dbReference type="Pfam" id="PF07786"/>
    </source>
</evidence>
<feature type="domain" description="Heparan-alpha-glucosaminide N-acetyltransferase catalytic" evidence="3">
    <location>
        <begin position="19"/>
        <end position="151"/>
    </location>
</feature>
<feature type="transmembrane region" description="Helical" evidence="1">
    <location>
        <begin position="257"/>
        <end position="276"/>
    </location>
</feature>
<keyword evidence="1" id="KW-1133">Transmembrane helix</keyword>
<gene>
    <name evidence="4" type="ORF">H4W34_001517</name>
</gene>
<dbReference type="RefSeq" id="WP_192758503.1">
    <property type="nucleotide sequence ID" value="NZ_JADBDZ010000001.1"/>
</dbReference>
<evidence type="ECO:0000259" key="2">
    <source>
        <dbReference type="Pfam" id="PF04235"/>
    </source>
</evidence>
<feature type="transmembrane region" description="Helical" evidence="1">
    <location>
        <begin position="283"/>
        <end position="304"/>
    </location>
</feature>
<feature type="domain" description="DUF418" evidence="2">
    <location>
        <begin position="182"/>
        <end position="322"/>
    </location>
</feature>
<dbReference type="InterPro" id="IPR012429">
    <property type="entry name" value="HGSNAT_cat"/>
</dbReference>
<feature type="transmembrane region" description="Helical" evidence="1">
    <location>
        <begin position="25"/>
        <end position="43"/>
    </location>
</feature>
<feature type="transmembrane region" description="Helical" evidence="1">
    <location>
        <begin position="63"/>
        <end position="80"/>
    </location>
</feature>
<feature type="transmembrane region" description="Helical" evidence="1">
    <location>
        <begin position="146"/>
        <end position="171"/>
    </location>
</feature>
<comment type="caution">
    <text evidence="4">The sequence shown here is derived from an EMBL/GenBank/DDBJ whole genome shotgun (WGS) entry which is preliminary data.</text>
</comment>
<evidence type="ECO:0000313" key="5">
    <source>
        <dbReference type="Proteomes" id="UP000627838"/>
    </source>
</evidence>
<dbReference type="Pfam" id="PF07786">
    <property type="entry name" value="HGSNAT_cat"/>
    <property type="match status" value="1"/>
</dbReference>
<keyword evidence="5" id="KW-1185">Reference proteome</keyword>
<name>A0ABR9JM95_9ACTN</name>
<reference evidence="4 5" key="1">
    <citation type="submission" date="2020-10" db="EMBL/GenBank/DDBJ databases">
        <title>Sequencing the genomes of 1000 actinobacteria strains.</title>
        <authorList>
            <person name="Klenk H.-P."/>
        </authorList>
    </citation>
    <scope>NUCLEOTIDE SEQUENCE [LARGE SCALE GENOMIC DNA]</scope>
    <source>
        <strain evidence="4 5">DSM 46744</strain>
    </source>
</reference>